<keyword evidence="3" id="KW-1185">Reference proteome</keyword>
<sequence length="191" mass="20930">MAAVMEAFEALTTPPTLYYAAAAVCAGMLFLVRFLLGSPSASFSISTTFSGRRPREVFDILTDFDRAPQLMENCVRMRKVSDGPVGVGTRLEEIRSVSGVEETVELVVAAWEPPAMYAIYADTMGIRVQYTYSLEDNGSGGTVVSCLCEVSTTVYLKRSLIPLVLSAMRKEDGDHLDKIVARLADLERKTK</sequence>
<keyword evidence="1" id="KW-1133">Transmembrane helix</keyword>
<dbReference type="InterPro" id="IPR019587">
    <property type="entry name" value="Polyketide_cyclase/dehydratase"/>
</dbReference>
<protein>
    <submittedName>
        <fullName evidence="2">Uncharacterized protein</fullName>
    </submittedName>
</protein>
<dbReference type="InterPro" id="IPR023393">
    <property type="entry name" value="START-like_dom_sf"/>
</dbReference>
<proteinExistence type="predicted"/>
<gene>
    <name evidence="2" type="ORF">AMSG_03740</name>
</gene>
<dbReference type="Pfam" id="PF10604">
    <property type="entry name" value="Polyketide_cyc2"/>
    <property type="match status" value="1"/>
</dbReference>
<organism evidence="2 3">
    <name type="scientific">Thecamonas trahens ATCC 50062</name>
    <dbReference type="NCBI Taxonomy" id="461836"/>
    <lineage>
        <taxon>Eukaryota</taxon>
        <taxon>Apusozoa</taxon>
        <taxon>Apusomonadida</taxon>
        <taxon>Apusomonadidae</taxon>
        <taxon>Thecamonas</taxon>
    </lineage>
</organism>
<dbReference type="EMBL" id="GL349446">
    <property type="protein sequence ID" value="KNC47305.1"/>
    <property type="molecule type" value="Genomic_DNA"/>
</dbReference>
<dbReference type="AlphaFoldDB" id="A0A0L0D4Y4"/>
<evidence type="ECO:0000313" key="2">
    <source>
        <dbReference type="EMBL" id="KNC47305.1"/>
    </source>
</evidence>
<keyword evidence="1" id="KW-0472">Membrane</keyword>
<dbReference type="Gene3D" id="3.30.530.20">
    <property type="match status" value="1"/>
</dbReference>
<reference evidence="2 3" key="1">
    <citation type="submission" date="2010-05" db="EMBL/GenBank/DDBJ databases">
        <title>The Genome Sequence of Thecamonas trahens ATCC 50062.</title>
        <authorList>
            <consortium name="The Broad Institute Genome Sequencing Platform"/>
            <person name="Russ C."/>
            <person name="Cuomo C."/>
            <person name="Shea T."/>
            <person name="Young S.K."/>
            <person name="Zeng Q."/>
            <person name="Koehrsen M."/>
            <person name="Haas B."/>
            <person name="Borodovsky M."/>
            <person name="Guigo R."/>
            <person name="Alvarado L."/>
            <person name="Berlin A."/>
            <person name="Bochicchio J."/>
            <person name="Borenstein D."/>
            <person name="Chapman S."/>
            <person name="Chen Z."/>
            <person name="Freedman E."/>
            <person name="Gellesch M."/>
            <person name="Goldberg J."/>
            <person name="Griggs A."/>
            <person name="Gujja S."/>
            <person name="Heilman E."/>
            <person name="Heiman D."/>
            <person name="Hepburn T."/>
            <person name="Howarth C."/>
            <person name="Jen D."/>
            <person name="Larson L."/>
            <person name="Mehta T."/>
            <person name="Park D."/>
            <person name="Pearson M."/>
            <person name="Roberts A."/>
            <person name="Saif S."/>
            <person name="Shenoy N."/>
            <person name="Sisk P."/>
            <person name="Stolte C."/>
            <person name="Sykes S."/>
            <person name="Thomson T."/>
            <person name="Walk T."/>
            <person name="White J."/>
            <person name="Yandava C."/>
            <person name="Burger G."/>
            <person name="Gray M.W."/>
            <person name="Holland P.W.H."/>
            <person name="King N."/>
            <person name="Lang F.B.F."/>
            <person name="Roger A.J."/>
            <person name="Ruiz-Trillo I."/>
            <person name="Lander E."/>
            <person name="Nusbaum C."/>
        </authorList>
    </citation>
    <scope>NUCLEOTIDE SEQUENCE [LARGE SCALE GENOMIC DNA]</scope>
    <source>
        <strain evidence="2 3">ATCC 50062</strain>
    </source>
</reference>
<evidence type="ECO:0000313" key="3">
    <source>
        <dbReference type="Proteomes" id="UP000054408"/>
    </source>
</evidence>
<dbReference type="SUPFAM" id="SSF55961">
    <property type="entry name" value="Bet v1-like"/>
    <property type="match status" value="1"/>
</dbReference>
<accession>A0A0L0D4Y4</accession>
<name>A0A0L0D4Y4_THETB</name>
<dbReference type="GeneID" id="25563316"/>
<evidence type="ECO:0000256" key="1">
    <source>
        <dbReference type="SAM" id="Phobius"/>
    </source>
</evidence>
<dbReference type="RefSeq" id="XP_013759646.1">
    <property type="nucleotide sequence ID" value="XM_013904192.1"/>
</dbReference>
<feature type="transmembrane region" description="Helical" evidence="1">
    <location>
        <begin position="17"/>
        <end position="36"/>
    </location>
</feature>
<keyword evidence="1" id="KW-0812">Transmembrane</keyword>
<dbReference type="Proteomes" id="UP000054408">
    <property type="component" value="Unassembled WGS sequence"/>
</dbReference>